<dbReference type="KEGG" id="ache:ACHE_80772S"/>
<feature type="region of interest" description="Disordered" evidence="1">
    <location>
        <begin position="1"/>
        <end position="69"/>
    </location>
</feature>
<evidence type="ECO:0000256" key="1">
    <source>
        <dbReference type="SAM" id="MobiDB-lite"/>
    </source>
</evidence>
<gene>
    <name evidence="2" type="ORF">ACHE_80772S</name>
</gene>
<dbReference type="EMBL" id="AP024423">
    <property type="protein sequence ID" value="BCR92872.1"/>
    <property type="molecule type" value="Genomic_DNA"/>
</dbReference>
<feature type="compositionally biased region" description="Polar residues" evidence="1">
    <location>
        <begin position="18"/>
        <end position="28"/>
    </location>
</feature>
<accession>A0A7R7VY23</accession>
<organism evidence="2 3">
    <name type="scientific">Aspergillus chevalieri</name>
    <name type="common">Eurotium chevalieri</name>
    <dbReference type="NCBI Taxonomy" id="182096"/>
    <lineage>
        <taxon>Eukaryota</taxon>
        <taxon>Fungi</taxon>
        <taxon>Dikarya</taxon>
        <taxon>Ascomycota</taxon>
        <taxon>Pezizomycotina</taxon>
        <taxon>Eurotiomycetes</taxon>
        <taxon>Eurotiomycetidae</taxon>
        <taxon>Eurotiales</taxon>
        <taxon>Aspergillaceae</taxon>
        <taxon>Aspergillus</taxon>
        <taxon>Aspergillus subgen. Aspergillus</taxon>
    </lineage>
</organism>
<evidence type="ECO:0000313" key="3">
    <source>
        <dbReference type="Proteomes" id="UP000637239"/>
    </source>
</evidence>
<dbReference type="AlphaFoldDB" id="A0A7R7VY23"/>
<proteinExistence type="predicted"/>
<name>A0A7R7VY23_ASPCH</name>
<dbReference type="Proteomes" id="UP000637239">
    <property type="component" value="Chromosome 8"/>
</dbReference>
<reference evidence="2" key="2">
    <citation type="submission" date="2021-02" db="EMBL/GenBank/DDBJ databases">
        <title>Aspergillus chevalieri M1 genome sequence.</title>
        <authorList>
            <person name="Kadooka C."/>
            <person name="Mori K."/>
            <person name="Futagami T."/>
        </authorList>
    </citation>
    <scope>NUCLEOTIDE SEQUENCE</scope>
    <source>
        <strain evidence="2">M1</strain>
    </source>
</reference>
<evidence type="ECO:0000313" key="2">
    <source>
        <dbReference type="EMBL" id="BCR92872.1"/>
    </source>
</evidence>
<dbReference type="GeneID" id="66987221"/>
<sequence>MKVDDEKLRPQETPPSSSPTRQKASTFSRVFASPRKRKELEMKQQLASQQQKSRDVNAPVWQRYRLSRR</sequence>
<feature type="compositionally biased region" description="Basic and acidic residues" evidence="1">
    <location>
        <begin position="1"/>
        <end position="10"/>
    </location>
</feature>
<reference evidence="2" key="1">
    <citation type="submission" date="2021-01" db="EMBL/GenBank/DDBJ databases">
        <authorList>
            <consortium name="Aspergillus chevalieri M1 genome sequencing consortium"/>
            <person name="Kazuki M."/>
            <person name="Futagami T."/>
        </authorList>
    </citation>
    <scope>NUCLEOTIDE SEQUENCE</scope>
    <source>
        <strain evidence="2">M1</strain>
    </source>
</reference>
<dbReference type="RefSeq" id="XP_043141385.1">
    <property type="nucleotide sequence ID" value="XM_043284179.1"/>
</dbReference>
<keyword evidence="3" id="KW-1185">Reference proteome</keyword>
<protein>
    <submittedName>
        <fullName evidence="2">Uncharacterized protein</fullName>
    </submittedName>
</protein>